<gene>
    <name evidence="2" type="primary">Necator_chrII.g6395</name>
    <name evidence="2" type="ORF">RB195_018602</name>
</gene>
<feature type="compositionally biased region" description="Basic residues" evidence="1">
    <location>
        <begin position="137"/>
        <end position="150"/>
    </location>
</feature>
<organism evidence="2 3">
    <name type="scientific">Necator americanus</name>
    <name type="common">Human hookworm</name>
    <dbReference type="NCBI Taxonomy" id="51031"/>
    <lineage>
        <taxon>Eukaryota</taxon>
        <taxon>Metazoa</taxon>
        <taxon>Ecdysozoa</taxon>
        <taxon>Nematoda</taxon>
        <taxon>Chromadorea</taxon>
        <taxon>Rhabditida</taxon>
        <taxon>Rhabditina</taxon>
        <taxon>Rhabditomorpha</taxon>
        <taxon>Strongyloidea</taxon>
        <taxon>Ancylostomatidae</taxon>
        <taxon>Bunostominae</taxon>
        <taxon>Necator</taxon>
    </lineage>
</organism>
<accession>A0ABR1CCE6</accession>
<comment type="caution">
    <text evidence="2">The sequence shown here is derived from an EMBL/GenBank/DDBJ whole genome shotgun (WGS) entry which is preliminary data.</text>
</comment>
<dbReference type="Proteomes" id="UP001303046">
    <property type="component" value="Unassembled WGS sequence"/>
</dbReference>
<dbReference type="EMBL" id="JAVFWL010000002">
    <property type="protein sequence ID" value="KAK6735485.1"/>
    <property type="molecule type" value="Genomic_DNA"/>
</dbReference>
<sequence length="150" mass="17354">MTTKTIHGNRPFQKPSSLRWTWESPNGGYRDETDHIIVSKRTNYEAHKAQRTPRTIIDWVHFASFVGLCEDTVMDNIDDEYERLVEHFHDCTRKMKSFKTTKRCLSPETLELIRLRGAARAAGNTAHVQALSSQRGDKRKPQRKTSRIVG</sequence>
<evidence type="ECO:0000313" key="2">
    <source>
        <dbReference type="EMBL" id="KAK6735485.1"/>
    </source>
</evidence>
<reference evidence="2 3" key="1">
    <citation type="submission" date="2023-08" db="EMBL/GenBank/DDBJ databases">
        <title>A Necator americanus chromosomal reference genome.</title>
        <authorList>
            <person name="Ilik V."/>
            <person name="Petrzelkova K.J."/>
            <person name="Pardy F."/>
            <person name="Fuh T."/>
            <person name="Niatou-Singa F.S."/>
            <person name="Gouil Q."/>
            <person name="Baker L."/>
            <person name="Ritchie M.E."/>
            <person name="Jex A.R."/>
            <person name="Gazzola D."/>
            <person name="Li H."/>
            <person name="Toshio Fujiwara R."/>
            <person name="Zhan B."/>
            <person name="Aroian R.V."/>
            <person name="Pafco B."/>
            <person name="Schwarz E.M."/>
        </authorList>
    </citation>
    <scope>NUCLEOTIDE SEQUENCE [LARGE SCALE GENOMIC DNA]</scope>
    <source>
        <strain evidence="2 3">Aroian</strain>
        <tissue evidence="2">Whole animal</tissue>
    </source>
</reference>
<keyword evidence="3" id="KW-1185">Reference proteome</keyword>
<protein>
    <submittedName>
        <fullName evidence="2">Uncharacterized protein</fullName>
    </submittedName>
</protein>
<evidence type="ECO:0000313" key="3">
    <source>
        <dbReference type="Proteomes" id="UP001303046"/>
    </source>
</evidence>
<name>A0ABR1CCE6_NECAM</name>
<feature type="region of interest" description="Disordered" evidence="1">
    <location>
        <begin position="126"/>
        <end position="150"/>
    </location>
</feature>
<proteinExistence type="predicted"/>
<evidence type="ECO:0000256" key="1">
    <source>
        <dbReference type="SAM" id="MobiDB-lite"/>
    </source>
</evidence>